<dbReference type="SUPFAM" id="SSF56281">
    <property type="entry name" value="Metallo-hydrolase/oxidoreductase"/>
    <property type="match status" value="1"/>
</dbReference>
<dbReference type="InterPro" id="IPR036866">
    <property type="entry name" value="RibonucZ/Hydroxyglut_hydro"/>
</dbReference>
<dbReference type="CDD" id="cd07715">
    <property type="entry name" value="TaR3-like_MBL-fold"/>
    <property type="match status" value="1"/>
</dbReference>
<evidence type="ECO:0000313" key="2">
    <source>
        <dbReference type="EMBL" id="OGD71706.1"/>
    </source>
</evidence>
<dbReference type="PANTHER" id="PTHR46018:SF2">
    <property type="entry name" value="ZINC PHOSPHODIESTERASE ELAC PROTEIN 1"/>
    <property type="match status" value="1"/>
</dbReference>
<dbReference type="Gene3D" id="3.60.15.10">
    <property type="entry name" value="Ribonuclease Z/Hydroxyacylglutathione hydrolase-like"/>
    <property type="match status" value="1"/>
</dbReference>
<organism evidence="2 3">
    <name type="scientific">Candidatus Coatesbacteria bacterium RBG_13_66_14</name>
    <dbReference type="NCBI Taxonomy" id="1817816"/>
    <lineage>
        <taxon>Bacteria</taxon>
        <taxon>Candidatus Coatesiibacteriota</taxon>
    </lineage>
</organism>
<reference evidence="2 3" key="1">
    <citation type="journal article" date="2016" name="Nat. Commun.">
        <title>Thousands of microbial genomes shed light on interconnected biogeochemical processes in an aquifer system.</title>
        <authorList>
            <person name="Anantharaman K."/>
            <person name="Brown C.T."/>
            <person name="Hug L.A."/>
            <person name="Sharon I."/>
            <person name="Castelle C.J."/>
            <person name="Probst A.J."/>
            <person name="Thomas B.C."/>
            <person name="Singh A."/>
            <person name="Wilkins M.J."/>
            <person name="Karaoz U."/>
            <person name="Brodie E.L."/>
            <person name="Williams K.H."/>
            <person name="Hubbard S.S."/>
            <person name="Banfield J.F."/>
        </authorList>
    </citation>
    <scope>NUCLEOTIDE SEQUENCE [LARGE SCALE GENOMIC DNA]</scope>
</reference>
<accession>A0A1F5EWM8</accession>
<proteinExistence type="predicted"/>
<evidence type="ECO:0000259" key="1">
    <source>
        <dbReference type="Pfam" id="PF12706"/>
    </source>
</evidence>
<dbReference type="GO" id="GO:0042781">
    <property type="term" value="F:3'-tRNA processing endoribonuclease activity"/>
    <property type="evidence" value="ECO:0007669"/>
    <property type="project" value="TreeGrafter"/>
</dbReference>
<feature type="domain" description="Metallo-beta-lactamase" evidence="1">
    <location>
        <begin position="40"/>
        <end position="273"/>
    </location>
</feature>
<gene>
    <name evidence="2" type="ORF">A2Y64_07615</name>
</gene>
<dbReference type="InterPro" id="IPR001279">
    <property type="entry name" value="Metallo-B-lactamas"/>
</dbReference>
<dbReference type="Proteomes" id="UP000177187">
    <property type="component" value="Unassembled WGS sequence"/>
</dbReference>
<name>A0A1F5EWM8_9BACT</name>
<dbReference type="Pfam" id="PF12706">
    <property type="entry name" value="Lactamase_B_2"/>
    <property type="match status" value="1"/>
</dbReference>
<dbReference type="EMBL" id="MFAF01000143">
    <property type="protein sequence ID" value="OGD71706.1"/>
    <property type="molecule type" value="Genomic_DNA"/>
</dbReference>
<evidence type="ECO:0000313" key="3">
    <source>
        <dbReference type="Proteomes" id="UP000177187"/>
    </source>
</evidence>
<dbReference type="AlphaFoldDB" id="A0A1F5EWM8"/>
<sequence length="308" mass="34066">MADEFYVKFWGVRGSYPVADADKLEFGGNTSCVEVVAGGNRVIVDAGTGIIKLGQKMLSEHHAKPKEERRDGLEVNLLMTHTHHDHTLGFGFFAPAFSISTTVHILGPRMFAHDLEEIMSMSMLPPFFPVQLEDMGSVKVIQNVKDSDVIVFDAPGDPPLVRHRKDDLSGLGDGVLVIENYRSYAHPQGGNVIYKFTYRGRKFVHGTDTEGYYGGDARLVRFAKGADLLTHDVQYTDEEYASGAVQGFGHSTPRMAAETALAAGVKQLGLIHHDPRHTDDQILELEAQARKIFPETTAVREGQRFDLL</sequence>
<dbReference type="STRING" id="1817816.A2Y64_07615"/>
<comment type="caution">
    <text evidence="2">The sequence shown here is derived from an EMBL/GenBank/DDBJ whole genome shotgun (WGS) entry which is preliminary data.</text>
</comment>
<dbReference type="PANTHER" id="PTHR46018">
    <property type="entry name" value="ZINC PHOSPHODIESTERASE ELAC PROTEIN 1"/>
    <property type="match status" value="1"/>
</dbReference>
<protein>
    <recommendedName>
        <fullName evidence="1">Metallo-beta-lactamase domain-containing protein</fullName>
    </recommendedName>
</protein>